<dbReference type="PANTHER" id="PTHR22642:SF2">
    <property type="entry name" value="PROTEIN LONG AFTER FAR-RED 3"/>
    <property type="match status" value="1"/>
</dbReference>
<dbReference type="PANTHER" id="PTHR22642">
    <property type="entry name" value="IMIDAZOLONEPROPIONASE"/>
    <property type="match status" value="1"/>
</dbReference>
<proteinExistence type="predicted"/>
<dbReference type="InterPro" id="IPR033932">
    <property type="entry name" value="YtcJ-like"/>
</dbReference>
<protein>
    <recommendedName>
        <fullName evidence="1">Amidohydrolase 3 domain-containing protein</fullName>
    </recommendedName>
</protein>
<dbReference type="AlphaFoldDB" id="A0A381Q9Q0"/>
<dbReference type="InterPro" id="IPR011059">
    <property type="entry name" value="Metal-dep_hydrolase_composite"/>
</dbReference>
<dbReference type="Gene3D" id="3.10.310.70">
    <property type="match status" value="1"/>
</dbReference>
<dbReference type="SUPFAM" id="SSF51556">
    <property type="entry name" value="Metallo-dependent hydrolases"/>
    <property type="match status" value="1"/>
</dbReference>
<dbReference type="Gene3D" id="2.30.40.10">
    <property type="entry name" value="Urease, subunit C, domain 1"/>
    <property type="match status" value="1"/>
</dbReference>
<dbReference type="CDD" id="cd01300">
    <property type="entry name" value="YtcJ_like"/>
    <property type="match status" value="1"/>
</dbReference>
<reference evidence="2" key="1">
    <citation type="submission" date="2018-05" db="EMBL/GenBank/DDBJ databases">
        <authorList>
            <person name="Lanie J.A."/>
            <person name="Ng W.-L."/>
            <person name="Kazmierczak K.M."/>
            <person name="Andrzejewski T.M."/>
            <person name="Davidsen T.M."/>
            <person name="Wayne K.J."/>
            <person name="Tettelin H."/>
            <person name="Glass J.I."/>
            <person name="Rusch D."/>
            <person name="Podicherti R."/>
            <person name="Tsui H.-C.T."/>
            <person name="Winkler M.E."/>
        </authorList>
    </citation>
    <scope>NUCLEOTIDE SEQUENCE</scope>
</reference>
<evidence type="ECO:0000259" key="1">
    <source>
        <dbReference type="Pfam" id="PF07969"/>
    </source>
</evidence>
<organism evidence="2">
    <name type="scientific">marine metagenome</name>
    <dbReference type="NCBI Taxonomy" id="408172"/>
    <lineage>
        <taxon>unclassified sequences</taxon>
        <taxon>metagenomes</taxon>
        <taxon>ecological metagenomes</taxon>
    </lineage>
</organism>
<dbReference type="InterPro" id="IPR032466">
    <property type="entry name" value="Metal_Hydrolase"/>
</dbReference>
<dbReference type="EMBL" id="UINC01001263">
    <property type="protein sequence ID" value="SUZ76051.1"/>
    <property type="molecule type" value="Genomic_DNA"/>
</dbReference>
<dbReference type="InterPro" id="IPR013108">
    <property type="entry name" value="Amidohydro_3"/>
</dbReference>
<accession>A0A381Q9Q0</accession>
<dbReference type="Gene3D" id="3.20.20.140">
    <property type="entry name" value="Metal-dependent hydrolases"/>
    <property type="match status" value="1"/>
</dbReference>
<dbReference type="Pfam" id="PF07969">
    <property type="entry name" value="Amidohydro_3"/>
    <property type="match status" value="1"/>
</dbReference>
<feature type="domain" description="Amidohydrolase 3" evidence="1">
    <location>
        <begin position="44"/>
        <end position="528"/>
    </location>
</feature>
<sequence length="530" mass="57654">MIGGMVWTAVEGSPIAEAVAVQDGRIIAVGSNQEIQDLVHSRTRVIELNGRTVTPGFIDAHMHFISGGFQLSGLDLREATTPEEFVIRIREFAESVPSGTWITGGNWDHELWGGLLPRSDWIDPFTQAHPVLVQRLDGHMALANSLALKMSGVATKTGDPPGGFIVRDEAGLPLGVLKDQAIALVRKVIPPATVEATKRALQSAARHTLSRGITQVHDMGGWNNLDMMGWANLEVYQQAHSEGHLPLRIYSVVPMSSWRRMKDYVSTNGRGDDRLWWGGVKAFVDGSLGSATAWFHEAYLDESGNTGLTTTDTAELQSWIEGADKAGLQPIVHAIGDGANDWLLDIYEDLVANHGTRDRRLRVEHAQHLSQSAIGRFSKQGVIASMQPYHAVDDGRWAAKRIGPERIKRAYAFGSLLDTGATLAFGSDWTVAPLDPMLGIDAAVTRRTLDGANPDGWMPEERISLEQALLAYTAGAAKAGFSEDRSGSLENGKLADLVVLSENLFEIHSSDIGNVEVDMTLVDGEVVYDR</sequence>
<name>A0A381Q9Q0_9ZZZZ</name>
<dbReference type="SUPFAM" id="SSF51338">
    <property type="entry name" value="Composite domain of metallo-dependent hydrolases"/>
    <property type="match status" value="1"/>
</dbReference>
<evidence type="ECO:0000313" key="2">
    <source>
        <dbReference type="EMBL" id="SUZ76051.1"/>
    </source>
</evidence>
<dbReference type="GO" id="GO:0016810">
    <property type="term" value="F:hydrolase activity, acting on carbon-nitrogen (but not peptide) bonds"/>
    <property type="evidence" value="ECO:0007669"/>
    <property type="project" value="InterPro"/>
</dbReference>
<gene>
    <name evidence="2" type="ORF">METZ01_LOCUS28905</name>
</gene>